<dbReference type="Pfam" id="PF13087">
    <property type="entry name" value="AAA_12"/>
    <property type="match status" value="1"/>
</dbReference>
<evidence type="ECO:0000256" key="6">
    <source>
        <dbReference type="SAM" id="Phobius"/>
    </source>
</evidence>
<evidence type="ECO:0000313" key="10">
    <source>
        <dbReference type="Proteomes" id="UP001374535"/>
    </source>
</evidence>
<dbReference type="AlphaFoldDB" id="A0AAQ3PHE4"/>
<dbReference type="Gene3D" id="3.40.50.300">
    <property type="entry name" value="P-loop containing nucleotide triphosphate hydrolases"/>
    <property type="match status" value="2"/>
</dbReference>
<dbReference type="CDD" id="cd18808">
    <property type="entry name" value="SF1_C_Upf1"/>
    <property type="match status" value="1"/>
</dbReference>
<name>A0AAQ3PHE4_VIGMU</name>
<evidence type="ECO:0000256" key="1">
    <source>
        <dbReference type="ARBA" id="ARBA00022741"/>
    </source>
</evidence>
<feature type="domain" description="DNA2/NAM7 helicase helicase" evidence="7">
    <location>
        <begin position="297"/>
        <end position="339"/>
    </location>
</feature>
<keyword evidence="10" id="KW-1185">Reference proteome</keyword>
<dbReference type="PANTHER" id="PTHR10887">
    <property type="entry name" value="DNA2/NAM7 HELICASE FAMILY"/>
    <property type="match status" value="1"/>
</dbReference>
<accession>A0AAQ3PHE4</accession>
<keyword evidence="6" id="KW-0812">Transmembrane</keyword>
<keyword evidence="4" id="KW-0067">ATP-binding</keyword>
<dbReference type="GO" id="GO:0016787">
    <property type="term" value="F:hydrolase activity"/>
    <property type="evidence" value="ECO:0007669"/>
    <property type="project" value="UniProtKB-KW"/>
</dbReference>
<keyword evidence="6" id="KW-1133">Transmembrane helix</keyword>
<dbReference type="InterPro" id="IPR027417">
    <property type="entry name" value="P-loop_NTPase"/>
</dbReference>
<feature type="region of interest" description="Disordered" evidence="5">
    <location>
        <begin position="521"/>
        <end position="540"/>
    </location>
</feature>
<dbReference type="InterPro" id="IPR041679">
    <property type="entry name" value="DNA2/NAM7-like_C"/>
</dbReference>
<feature type="compositionally biased region" description="Polar residues" evidence="5">
    <location>
        <begin position="524"/>
        <end position="540"/>
    </location>
</feature>
<feature type="domain" description="DNA2/NAM7 helicase-like C-terminal" evidence="8">
    <location>
        <begin position="757"/>
        <end position="925"/>
    </location>
</feature>
<feature type="transmembrane region" description="Helical" evidence="6">
    <location>
        <begin position="21"/>
        <end position="43"/>
    </location>
</feature>
<dbReference type="SUPFAM" id="SSF52540">
    <property type="entry name" value="P-loop containing nucleoside triphosphate hydrolases"/>
    <property type="match status" value="1"/>
</dbReference>
<proteinExistence type="predicted"/>
<evidence type="ECO:0000259" key="7">
    <source>
        <dbReference type="Pfam" id="PF13086"/>
    </source>
</evidence>
<feature type="transmembrane region" description="Helical" evidence="6">
    <location>
        <begin position="371"/>
        <end position="393"/>
    </location>
</feature>
<evidence type="ECO:0000256" key="3">
    <source>
        <dbReference type="ARBA" id="ARBA00022806"/>
    </source>
</evidence>
<feature type="region of interest" description="Disordered" evidence="5">
    <location>
        <begin position="973"/>
        <end position="1019"/>
    </location>
</feature>
<dbReference type="Proteomes" id="UP001374535">
    <property type="component" value="Chromosome 1"/>
</dbReference>
<feature type="compositionally biased region" description="Acidic residues" evidence="5">
    <location>
        <begin position="999"/>
        <end position="1019"/>
    </location>
</feature>
<dbReference type="FunFam" id="3.40.50.300:FF:000326">
    <property type="entry name" value="P-loop containing nucleoside triphosphate hydrolase"/>
    <property type="match status" value="1"/>
</dbReference>
<reference evidence="9 10" key="1">
    <citation type="journal article" date="2023" name="Life. Sci Alliance">
        <title>Evolutionary insights into 3D genome organization and epigenetic landscape of Vigna mungo.</title>
        <authorList>
            <person name="Junaid A."/>
            <person name="Singh B."/>
            <person name="Bhatia S."/>
        </authorList>
    </citation>
    <scope>NUCLEOTIDE SEQUENCE [LARGE SCALE GENOMIC DNA]</scope>
    <source>
        <strain evidence="9">Urdbean</strain>
    </source>
</reference>
<keyword evidence="1" id="KW-0547">Nucleotide-binding</keyword>
<evidence type="ECO:0008006" key="11">
    <source>
        <dbReference type="Google" id="ProtNLM"/>
    </source>
</evidence>
<organism evidence="9 10">
    <name type="scientific">Vigna mungo</name>
    <name type="common">Black gram</name>
    <name type="synonym">Phaseolus mungo</name>
    <dbReference type="NCBI Taxonomy" id="3915"/>
    <lineage>
        <taxon>Eukaryota</taxon>
        <taxon>Viridiplantae</taxon>
        <taxon>Streptophyta</taxon>
        <taxon>Embryophyta</taxon>
        <taxon>Tracheophyta</taxon>
        <taxon>Spermatophyta</taxon>
        <taxon>Magnoliopsida</taxon>
        <taxon>eudicotyledons</taxon>
        <taxon>Gunneridae</taxon>
        <taxon>Pentapetalae</taxon>
        <taxon>rosids</taxon>
        <taxon>fabids</taxon>
        <taxon>Fabales</taxon>
        <taxon>Fabaceae</taxon>
        <taxon>Papilionoideae</taxon>
        <taxon>50 kb inversion clade</taxon>
        <taxon>NPAAA clade</taxon>
        <taxon>indigoferoid/millettioid clade</taxon>
        <taxon>Phaseoleae</taxon>
        <taxon>Vigna</taxon>
    </lineage>
</organism>
<evidence type="ECO:0000259" key="8">
    <source>
        <dbReference type="Pfam" id="PF13087"/>
    </source>
</evidence>
<evidence type="ECO:0000313" key="9">
    <source>
        <dbReference type="EMBL" id="WVZ26213.1"/>
    </source>
</evidence>
<keyword evidence="3" id="KW-0347">Helicase</keyword>
<evidence type="ECO:0000256" key="5">
    <source>
        <dbReference type="SAM" id="MobiDB-lite"/>
    </source>
</evidence>
<evidence type="ECO:0000256" key="2">
    <source>
        <dbReference type="ARBA" id="ARBA00022801"/>
    </source>
</evidence>
<keyword evidence="2" id="KW-0378">Hydrolase</keyword>
<dbReference type="InterPro" id="IPR047187">
    <property type="entry name" value="SF1_C_Upf1"/>
</dbReference>
<dbReference type="CDD" id="cd18042">
    <property type="entry name" value="DEXXQc_SETX"/>
    <property type="match status" value="1"/>
</dbReference>
<dbReference type="GO" id="GO:0005694">
    <property type="term" value="C:chromosome"/>
    <property type="evidence" value="ECO:0007669"/>
    <property type="project" value="UniProtKB-ARBA"/>
</dbReference>
<protein>
    <recommendedName>
        <fullName evidence="11">Helicase MAGATAMA 3</fullName>
    </recommendedName>
</protein>
<keyword evidence="6" id="KW-0472">Membrane</keyword>
<dbReference type="PANTHER" id="PTHR10887:SF538">
    <property type="entry name" value="HELICASE MAGATAMA 3-RELATED"/>
    <property type="match status" value="1"/>
</dbReference>
<dbReference type="InterPro" id="IPR045055">
    <property type="entry name" value="DNA2/NAM7-like"/>
</dbReference>
<dbReference type="GO" id="GO:0005524">
    <property type="term" value="F:ATP binding"/>
    <property type="evidence" value="ECO:0007669"/>
    <property type="project" value="UniProtKB-KW"/>
</dbReference>
<dbReference type="InterPro" id="IPR041677">
    <property type="entry name" value="DNA2/NAM7_AAA_11"/>
</dbReference>
<gene>
    <name evidence="9" type="ORF">V8G54_004757</name>
</gene>
<feature type="domain" description="DNA2/NAM7 helicase helicase" evidence="7">
    <location>
        <begin position="520"/>
        <end position="616"/>
    </location>
</feature>
<evidence type="ECO:0000256" key="4">
    <source>
        <dbReference type="ARBA" id="ARBA00022840"/>
    </source>
</evidence>
<dbReference type="EMBL" id="CP144700">
    <property type="protein sequence ID" value="WVZ26213.1"/>
    <property type="molecule type" value="Genomic_DNA"/>
</dbReference>
<dbReference type="Pfam" id="PF13086">
    <property type="entry name" value="AAA_11"/>
    <property type="match status" value="2"/>
</dbReference>
<dbReference type="GO" id="GO:0004386">
    <property type="term" value="F:helicase activity"/>
    <property type="evidence" value="ECO:0007669"/>
    <property type="project" value="UniProtKB-KW"/>
</dbReference>
<sequence length="1019" mass="114050">MSTSSPALLRPFHNFHNALHRVVVVGFLGFFVGVVVLLLYEFLKGGHSSLAKACISTTVLFPPSVFMAVEKEKLHEESKQKEGTAESTLVKVKKRYTDVEDYIATYEPLIFEEAKSQIIKEKEEEEVTDWKLGVVKSWSEADDFHFIEFPCEINEGESISQNDLLLLSRDKKFVDGKRLPTVYAFALVEHVRKYFDTRLVRVRLYLAGEFLKYNTDDVKSCPRLFNMRSHICETERQLYFMKQCSLSTIAREYLAIRTLGCLPYKDLILSAVGEDFGTEVEGWKIPTPLREYVENTFNQYQREAITAGLSSKAFVLIQGPPGTGKTQTILGILSTILHATPTRVHSKTYELRQGPQLTTEERSMAEYPSKLIKLILTSIVSLACWLALLPFFVEFKNNLVWLDDVHQEPCNIRKRHWGLASPWLTGINPRDSLMPKDGDDGFYPTTGNELKPEAVTSSRKYRVRVLVCAPSNSALDEIVLRVLNGGVHDENDRVYCPKIVRIGLKAHHSIKAVSLDELMKQKRSSANKSSTNKQSTAGSNDDSIRAAILDEATIVFSTLSFSGSHVFSKLNRGFDVVIIDEAAQAVEPATLVPLANQCKKVFLVGDPAQLPATVISDIAKNHRPLNCLSPPFFAAFESLAKQFGHNPKNRQIREKKPQQPHQMPNFQQTISSSHLSSVFDTAADTSPIRKSTIKAPGPFSAGACAVIGDTDDKAANPEVCSPPLSLREVLPQDREGGDLGLFSLITILHGNFDLFMIRSFPSREFYKDSLQDGDEVKSRTIRAWHDYRCFGPFCFFDIHEGKEVRPSGSGSWINIEEVDFVLFLYQKLISLYPALKSGNQVAIISPYSQQVKLFQKRFEEIFGMSAEKVVDICTVDGCQGREKDIAIFSCVRASKDKGIGFLEDNRRMNVGITRAKSAVLVVGSASTLRRSKQWNKLVESAEKRDCLFKVSQPYSSFFSDDSLASMQKKVAEPSQLIGPTDTVDNDVQPNTAATFDDQAQAEDNEDGDVDMNDAGFDED</sequence>